<accession>A0ABQ4M567</accession>
<sequence>MDERILLILGLLKSNSQHGYQINDFIERNLGRVSDMKKATAYSLLKKLHEKGLVEATTEQEGNRPSRQVYSITPTGEEKFYKLLRQSLVHVDDYLPRGDIGLCFIDQLPTEEVIGYLKKKLEAVEKLLFTYENIPKHVEHAIGVNLTIEHRIALFRCDRDWLLETIDKLSAKNTAPRITFTDNV</sequence>
<evidence type="ECO:0000259" key="1">
    <source>
        <dbReference type="Pfam" id="PF03551"/>
    </source>
</evidence>
<dbReference type="Proteomes" id="UP000679992">
    <property type="component" value="Unassembled WGS sequence"/>
</dbReference>
<reference evidence="3 4" key="1">
    <citation type="submission" date="2021-03" db="EMBL/GenBank/DDBJ databases">
        <title>Antimicrobial resistance genes in bacteria isolated from Japanese honey, and their potential for conferring macrolide and lincosamide resistance in the American foulbrood pathogen Paenibacillus larvae.</title>
        <authorList>
            <person name="Okamoto M."/>
            <person name="Kumagai M."/>
            <person name="Kanamori H."/>
            <person name="Takamatsu D."/>
        </authorList>
    </citation>
    <scope>NUCLEOTIDE SEQUENCE [LARGE SCALE GENOMIC DNA]</scope>
    <source>
        <strain evidence="3 4">J42TS3</strain>
    </source>
</reference>
<dbReference type="PANTHER" id="PTHR33169">
    <property type="entry name" value="PADR-FAMILY TRANSCRIPTIONAL REGULATOR"/>
    <property type="match status" value="1"/>
</dbReference>
<evidence type="ECO:0000313" key="3">
    <source>
        <dbReference type="EMBL" id="GIP51097.1"/>
    </source>
</evidence>
<feature type="domain" description="Transcription regulator PadR C-terminal" evidence="2">
    <location>
        <begin position="103"/>
        <end position="169"/>
    </location>
</feature>
<evidence type="ECO:0000313" key="4">
    <source>
        <dbReference type="Proteomes" id="UP000679992"/>
    </source>
</evidence>
<organism evidence="3 4">
    <name type="scientific">Paenibacillus vini</name>
    <dbReference type="NCBI Taxonomy" id="1476024"/>
    <lineage>
        <taxon>Bacteria</taxon>
        <taxon>Bacillati</taxon>
        <taxon>Bacillota</taxon>
        <taxon>Bacilli</taxon>
        <taxon>Bacillales</taxon>
        <taxon>Paenibacillaceae</taxon>
        <taxon>Paenibacillus</taxon>
    </lineage>
</organism>
<keyword evidence="4" id="KW-1185">Reference proteome</keyword>
<dbReference type="SUPFAM" id="SSF46785">
    <property type="entry name" value="Winged helix' DNA-binding domain"/>
    <property type="match status" value="1"/>
</dbReference>
<protein>
    <submittedName>
        <fullName evidence="3">PadR family transcriptional regulator</fullName>
    </submittedName>
</protein>
<dbReference type="RefSeq" id="WP_211024513.1">
    <property type="nucleotide sequence ID" value="NZ_BOSL01000001.1"/>
</dbReference>
<dbReference type="Pfam" id="PF03551">
    <property type="entry name" value="PadR"/>
    <property type="match status" value="1"/>
</dbReference>
<dbReference type="EMBL" id="BOSL01000001">
    <property type="protein sequence ID" value="GIP51097.1"/>
    <property type="molecule type" value="Genomic_DNA"/>
</dbReference>
<dbReference type="Pfam" id="PF10400">
    <property type="entry name" value="Vir_act_alpha_C"/>
    <property type="match status" value="1"/>
</dbReference>
<dbReference type="InterPro" id="IPR052509">
    <property type="entry name" value="Metal_resp_DNA-bind_regulator"/>
</dbReference>
<evidence type="ECO:0000259" key="2">
    <source>
        <dbReference type="Pfam" id="PF10400"/>
    </source>
</evidence>
<gene>
    <name evidence="3" type="ORF">J42TS3_01320</name>
</gene>
<comment type="caution">
    <text evidence="3">The sequence shown here is derived from an EMBL/GenBank/DDBJ whole genome shotgun (WGS) entry which is preliminary data.</text>
</comment>
<dbReference type="PANTHER" id="PTHR33169:SF27">
    <property type="entry name" value="TRANSCRIPTIONAL REGULATOR PADR FAMILY PROTEIN"/>
    <property type="match status" value="1"/>
</dbReference>
<dbReference type="InterPro" id="IPR018309">
    <property type="entry name" value="Tscrpt_reg_PadR_C"/>
</dbReference>
<name>A0ABQ4M567_9BACL</name>
<dbReference type="InterPro" id="IPR036390">
    <property type="entry name" value="WH_DNA-bd_sf"/>
</dbReference>
<dbReference type="Gene3D" id="1.10.10.10">
    <property type="entry name" value="Winged helix-like DNA-binding domain superfamily/Winged helix DNA-binding domain"/>
    <property type="match status" value="1"/>
</dbReference>
<proteinExistence type="predicted"/>
<feature type="domain" description="Transcription regulator PadR N-terminal" evidence="1">
    <location>
        <begin position="8"/>
        <end position="80"/>
    </location>
</feature>
<dbReference type="InterPro" id="IPR005149">
    <property type="entry name" value="Tscrpt_reg_PadR_N"/>
</dbReference>
<dbReference type="InterPro" id="IPR036388">
    <property type="entry name" value="WH-like_DNA-bd_sf"/>
</dbReference>